<dbReference type="EMBL" id="CP017603">
    <property type="protein sequence ID" value="AOY76918.1"/>
    <property type="molecule type" value="Genomic_DNA"/>
</dbReference>
<dbReference type="InterPro" id="IPR011855">
    <property type="entry name" value="Phgtail_TP901_1"/>
</dbReference>
<evidence type="ECO:0000313" key="4">
    <source>
        <dbReference type="Proteomes" id="UP000192478"/>
    </source>
</evidence>
<evidence type="ECO:0000313" key="2">
    <source>
        <dbReference type="EMBL" id="ARE87397.1"/>
    </source>
</evidence>
<proteinExistence type="predicted"/>
<evidence type="ECO:0000313" key="3">
    <source>
        <dbReference type="Proteomes" id="UP000177894"/>
    </source>
</evidence>
<dbReference type="RefSeq" id="WP_070969353.1">
    <property type="nucleotide sequence ID" value="NZ_CP017603.1"/>
</dbReference>
<evidence type="ECO:0000313" key="1">
    <source>
        <dbReference type="EMBL" id="AOY76918.1"/>
    </source>
</evidence>
<sequence>MAKIDFVVKINDKIIGGQRGATLNRGAETIDTTTKDSQGWQENEISFKNWSIDADGLLIEDDVAYGDLEEAFMSDEKVQVEFVSGTGNKYGGRAIITDFPIESPYDDNATYSVTFLGDGSLSKVGASE</sequence>
<accession>A0AAC9RKN4</accession>
<organism evidence="2 4">
    <name type="scientific">Clostridium formicaceticum</name>
    <dbReference type="NCBI Taxonomy" id="1497"/>
    <lineage>
        <taxon>Bacteria</taxon>
        <taxon>Bacillati</taxon>
        <taxon>Bacillota</taxon>
        <taxon>Clostridia</taxon>
        <taxon>Eubacteriales</taxon>
        <taxon>Clostridiaceae</taxon>
        <taxon>Clostridium</taxon>
    </lineage>
</organism>
<keyword evidence="3" id="KW-1185">Reference proteome</keyword>
<reference evidence="2 4" key="2">
    <citation type="submission" date="2017-03" db="EMBL/GenBank/DDBJ databases">
        <title>Complete sequence of Clostridium formicaceticum DSM 92.</title>
        <authorList>
            <person name="Poehlein A."/>
            <person name="Karl M."/>
            <person name="Bengelsdorf F.R."/>
            <person name="Duerre P."/>
            <person name="Daniel R."/>
        </authorList>
    </citation>
    <scope>NUCLEOTIDE SEQUENCE [LARGE SCALE GENOMIC DNA]</scope>
    <source>
        <strain evidence="2 4">DSM 92</strain>
    </source>
</reference>
<name>A0AAC9RKN4_9CLOT</name>
<dbReference type="Proteomes" id="UP000192478">
    <property type="component" value="Chromosome"/>
</dbReference>
<reference evidence="1 3" key="1">
    <citation type="submission" date="2016-10" db="EMBL/GenBank/DDBJ databases">
        <title>Complete Genome Sequence of Acetogen Clostridium formicoaceticum ATCC 27076.</title>
        <authorList>
            <person name="Bao T."/>
            <person name="Cheng C."/>
            <person name="Zhao J."/>
            <person name="Yang S.-T."/>
            <person name="Wang J."/>
            <person name="Wang M."/>
        </authorList>
    </citation>
    <scope>NUCLEOTIDE SEQUENCE [LARGE SCALE GENOMIC DNA]</scope>
    <source>
        <strain evidence="1 3">ATCC 27076</strain>
    </source>
</reference>
<dbReference type="EMBL" id="CP020559">
    <property type="protein sequence ID" value="ARE87397.1"/>
    <property type="molecule type" value="Genomic_DNA"/>
</dbReference>
<dbReference type="NCBIfam" id="NF047353">
    <property type="entry name" value="tube_lmo2291"/>
    <property type="match status" value="1"/>
</dbReference>
<dbReference type="KEGG" id="cfm:BJL90_14270"/>
<dbReference type="AlphaFoldDB" id="A0AAC9RKN4"/>
<dbReference type="Pfam" id="PF06199">
    <property type="entry name" value="Phage_tail_2"/>
    <property type="match status" value="1"/>
</dbReference>
<dbReference type="Gene3D" id="4.10.410.40">
    <property type="match status" value="1"/>
</dbReference>
<protein>
    <submittedName>
        <fullName evidence="2">Phage major tail protein 2</fullName>
    </submittedName>
    <submittedName>
        <fullName evidence="1">Phage major tail protein, TP901-1 family</fullName>
    </submittedName>
</protein>
<dbReference type="NCBIfam" id="TIGR02126">
    <property type="entry name" value="phgtail_TP901_1"/>
    <property type="match status" value="1"/>
</dbReference>
<dbReference type="Proteomes" id="UP000177894">
    <property type="component" value="Chromosome"/>
</dbReference>
<gene>
    <name evidence="1" type="ORF">BJL90_14270</name>
    <name evidence="2" type="ORF">CLFO_17970</name>
</gene>